<dbReference type="InterPro" id="IPR005158">
    <property type="entry name" value="BTAD"/>
</dbReference>
<dbReference type="Pfam" id="PF03704">
    <property type="entry name" value="BTAD"/>
    <property type="match status" value="1"/>
</dbReference>
<dbReference type="InterPro" id="IPR041664">
    <property type="entry name" value="AAA_16"/>
</dbReference>
<dbReference type="PANTHER" id="PTHR47691:SF3">
    <property type="entry name" value="HTH-TYPE TRANSCRIPTIONAL REGULATOR RV0890C-RELATED"/>
    <property type="match status" value="1"/>
</dbReference>
<evidence type="ECO:0000256" key="1">
    <source>
        <dbReference type="SAM" id="MobiDB-lite"/>
    </source>
</evidence>
<name>A0ABT0FT85_9ACTN</name>
<dbReference type="SMART" id="SM01043">
    <property type="entry name" value="BTAD"/>
    <property type="match status" value="1"/>
</dbReference>
<keyword evidence="4" id="KW-1185">Reference proteome</keyword>
<protein>
    <submittedName>
        <fullName evidence="3">AAA family ATPase</fullName>
    </submittedName>
</protein>
<evidence type="ECO:0000313" key="4">
    <source>
        <dbReference type="Proteomes" id="UP001317259"/>
    </source>
</evidence>
<reference evidence="3 4" key="1">
    <citation type="submission" date="2022-04" db="EMBL/GenBank/DDBJ databases">
        <title>Genome draft of Actinomadura sp. ATCC 31491.</title>
        <authorList>
            <person name="Shi X."/>
            <person name="Du Y."/>
        </authorList>
    </citation>
    <scope>NUCLEOTIDE SEQUENCE [LARGE SCALE GENOMIC DNA]</scope>
    <source>
        <strain evidence="3 4">ATCC 31491</strain>
    </source>
</reference>
<dbReference type="InterPro" id="IPR011990">
    <property type="entry name" value="TPR-like_helical_dom_sf"/>
</dbReference>
<dbReference type="Pfam" id="PF13191">
    <property type="entry name" value="AAA_16"/>
    <property type="match status" value="1"/>
</dbReference>
<proteinExistence type="predicted"/>
<gene>
    <name evidence="3" type="ORF">MF672_017355</name>
</gene>
<dbReference type="EMBL" id="JAKRKC020000001">
    <property type="protein sequence ID" value="MCK2215540.1"/>
    <property type="molecule type" value="Genomic_DNA"/>
</dbReference>
<dbReference type="SUPFAM" id="SSF48452">
    <property type="entry name" value="TPR-like"/>
    <property type="match status" value="1"/>
</dbReference>
<feature type="compositionally biased region" description="Basic residues" evidence="1">
    <location>
        <begin position="586"/>
        <end position="602"/>
    </location>
</feature>
<dbReference type="Gene3D" id="1.25.40.10">
    <property type="entry name" value="Tetratricopeptide repeat domain"/>
    <property type="match status" value="1"/>
</dbReference>
<evidence type="ECO:0000313" key="3">
    <source>
        <dbReference type="EMBL" id="MCK2215540.1"/>
    </source>
</evidence>
<dbReference type="Proteomes" id="UP001317259">
    <property type="component" value="Unassembled WGS sequence"/>
</dbReference>
<comment type="caution">
    <text evidence="3">The sequence shown here is derived from an EMBL/GenBank/DDBJ whole genome shotgun (WGS) entry which is preliminary data.</text>
</comment>
<sequence length="613" mass="65146">MAGARAAGAARQRERRAAAARLEELRLAALEDRIEELAGWASTAAAVAELRELAARHPLRERPAALLMRALHAGGGAAEALVVFEETRRRLADELGADPSAELAALHRELLSAGPSPAPARPPAQLTSFVGRDREVAEVAALLRVARLVTLTGPGGVGKTRLSIELAGTATGTARVSAAGAGEARGEVCFAELAPLRDGAGLPQALLSALGLRGNGLQLGGPPAPAQPGDGPPGGQAALERLVAALSDRALLLVLDNCEHVIDAAAAVASRLLAACPRLRILATSREPLAVIGEHTWQVRPLDGPSAARLFADRAAAARRGFAADPALVRRICAALDDLPLAIELAAARLRTLDVHDLAARLDDLLGVASRGARTADERHRTLRSVVAWSWELLPAGEQRAARRFAVFAGGASIPAAREVCGTDGETLESLADKSLLELTGDGRLRMLETVRAYAAERLEEAGEGEATRHAHARHVLGLLRRAEPHLRRAAQLDWLPLVAAEHGNLLAALRWAAGAGERETGMRLAGAAATYLWIRARPRRWRLSRPACSRPARPCWRTRTSVRSTRPACCWPRPRPAGGRCGGGTRRRRGRRWPRRGRATGRAATRRRCCCG</sequence>
<dbReference type="InterPro" id="IPR027417">
    <property type="entry name" value="P-loop_NTPase"/>
</dbReference>
<feature type="region of interest" description="Disordered" evidence="1">
    <location>
        <begin position="581"/>
        <end position="602"/>
    </location>
</feature>
<feature type="domain" description="Bacterial transcriptional activator" evidence="2">
    <location>
        <begin position="2"/>
        <end position="111"/>
    </location>
</feature>
<organism evidence="3 4">
    <name type="scientific">Actinomadura luzonensis</name>
    <dbReference type="NCBI Taxonomy" id="2805427"/>
    <lineage>
        <taxon>Bacteria</taxon>
        <taxon>Bacillati</taxon>
        <taxon>Actinomycetota</taxon>
        <taxon>Actinomycetes</taxon>
        <taxon>Streptosporangiales</taxon>
        <taxon>Thermomonosporaceae</taxon>
        <taxon>Actinomadura</taxon>
    </lineage>
</organism>
<evidence type="ECO:0000259" key="2">
    <source>
        <dbReference type="SMART" id="SM01043"/>
    </source>
</evidence>
<dbReference type="PANTHER" id="PTHR47691">
    <property type="entry name" value="REGULATOR-RELATED"/>
    <property type="match status" value="1"/>
</dbReference>
<dbReference type="SUPFAM" id="SSF52540">
    <property type="entry name" value="P-loop containing nucleoside triphosphate hydrolases"/>
    <property type="match status" value="1"/>
</dbReference>
<accession>A0ABT0FT85</accession>